<dbReference type="OrthoDB" id="25896at2759"/>
<dbReference type="STRING" id="5762.D2V7I2"/>
<dbReference type="EMBL" id="GG738855">
    <property type="protein sequence ID" value="EFC47255.1"/>
    <property type="molecule type" value="Genomic_DNA"/>
</dbReference>
<dbReference type="GO" id="GO:0005525">
    <property type="term" value="F:GTP binding"/>
    <property type="evidence" value="ECO:0007669"/>
    <property type="project" value="UniProtKB-KW"/>
</dbReference>
<feature type="compositionally biased region" description="Polar residues" evidence="3">
    <location>
        <begin position="333"/>
        <end position="344"/>
    </location>
</feature>
<dbReference type="PANTHER" id="PTHR24072">
    <property type="entry name" value="RHO FAMILY GTPASE"/>
    <property type="match status" value="1"/>
</dbReference>
<dbReference type="SMART" id="SM00175">
    <property type="entry name" value="RAB"/>
    <property type="match status" value="1"/>
</dbReference>
<dbReference type="InterPro" id="IPR003578">
    <property type="entry name" value="Small_GTPase_Rho"/>
</dbReference>
<dbReference type="Pfam" id="PF00071">
    <property type="entry name" value="Ras"/>
    <property type="match status" value="1"/>
</dbReference>
<gene>
    <name evidence="5" type="ORF">NAEGRDRAFT_78900</name>
</gene>
<dbReference type="Gene3D" id="3.40.50.300">
    <property type="entry name" value="P-loop containing nucleotide triphosphate hydrolases"/>
    <property type="match status" value="1"/>
</dbReference>
<dbReference type="RefSeq" id="XP_002679999.1">
    <property type="nucleotide sequence ID" value="XM_002679953.1"/>
</dbReference>
<dbReference type="Pfam" id="PF12937">
    <property type="entry name" value="F-box-like"/>
    <property type="match status" value="1"/>
</dbReference>
<dbReference type="SUPFAM" id="SSF52540">
    <property type="entry name" value="P-loop containing nucleoside triphosphate hydrolases"/>
    <property type="match status" value="1"/>
</dbReference>
<accession>D2V7I2</accession>
<evidence type="ECO:0000256" key="2">
    <source>
        <dbReference type="ARBA" id="ARBA00023134"/>
    </source>
</evidence>
<dbReference type="KEGG" id="ngr:NAEGRDRAFT_78900"/>
<dbReference type="InterPro" id="IPR027417">
    <property type="entry name" value="P-loop_NTPase"/>
</dbReference>
<dbReference type="GO" id="GO:0007264">
    <property type="term" value="P:small GTPase-mediated signal transduction"/>
    <property type="evidence" value="ECO:0007669"/>
    <property type="project" value="InterPro"/>
</dbReference>
<dbReference type="AlphaFoldDB" id="D2V7I2"/>
<dbReference type="Proteomes" id="UP000006671">
    <property type="component" value="Unassembled WGS sequence"/>
</dbReference>
<dbReference type="GO" id="GO:0003924">
    <property type="term" value="F:GTPase activity"/>
    <property type="evidence" value="ECO:0007669"/>
    <property type="project" value="InterPro"/>
</dbReference>
<evidence type="ECO:0000256" key="1">
    <source>
        <dbReference type="ARBA" id="ARBA00022741"/>
    </source>
</evidence>
<keyword evidence="6" id="KW-1185">Reference proteome</keyword>
<evidence type="ECO:0000313" key="6">
    <source>
        <dbReference type="Proteomes" id="UP000006671"/>
    </source>
</evidence>
<feature type="region of interest" description="Disordered" evidence="3">
    <location>
        <begin position="25"/>
        <end position="120"/>
    </location>
</feature>
<organism evidence="6">
    <name type="scientific">Naegleria gruberi</name>
    <name type="common">Amoeba</name>
    <dbReference type="NCBI Taxonomy" id="5762"/>
    <lineage>
        <taxon>Eukaryota</taxon>
        <taxon>Discoba</taxon>
        <taxon>Heterolobosea</taxon>
        <taxon>Tetramitia</taxon>
        <taxon>Eutetramitia</taxon>
        <taxon>Vahlkampfiidae</taxon>
        <taxon>Naegleria</taxon>
    </lineage>
</organism>
<dbReference type="InterPro" id="IPR036047">
    <property type="entry name" value="F-box-like_dom_sf"/>
</dbReference>
<dbReference type="InterPro" id="IPR001806">
    <property type="entry name" value="Small_GTPase"/>
</dbReference>
<feature type="domain" description="F-box" evidence="4">
    <location>
        <begin position="404"/>
        <end position="450"/>
    </location>
</feature>
<feature type="compositionally biased region" description="Polar residues" evidence="3">
    <location>
        <begin position="93"/>
        <end position="120"/>
    </location>
</feature>
<protein>
    <submittedName>
        <fullName evidence="5">Rho family small GTPase</fullName>
    </submittedName>
</protein>
<dbReference type="SMART" id="SM00174">
    <property type="entry name" value="RHO"/>
    <property type="match status" value="1"/>
</dbReference>
<dbReference type="SUPFAM" id="SSF81383">
    <property type="entry name" value="F-box domain"/>
    <property type="match status" value="1"/>
</dbReference>
<dbReference type="PRINTS" id="PR00449">
    <property type="entry name" value="RASTRNSFRMNG"/>
</dbReference>
<keyword evidence="2" id="KW-0342">GTP-binding</keyword>
<dbReference type="GeneID" id="8849427"/>
<dbReference type="PROSITE" id="PS50181">
    <property type="entry name" value="FBOX"/>
    <property type="match status" value="1"/>
</dbReference>
<dbReference type="VEuPathDB" id="AmoebaDB:NAEGRDRAFT_78900"/>
<reference evidence="5 6" key="1">
    <citation type="journal article" date="2010" name="Cell">
        <title>The genome of Naegleria gruberi illuminates early eukaryotic versatility.</title>
        <authorList>
            <person name="Fritz-Laylin L.K."/>
            <person name="Prochnik S.E."/>
            <person name="Ginger M.L."/>
            <person name="Dacks J.B."/>
            <person name="Carpenter M.L."/>
            <person name="Field M.C."/>
            <person name="Kuo A."/>
            <person name="Paredez A."/>
            <person name="Chapman J."/>
            <person name="Pham J."/>
            <person name="Shu S."/>
            <person name="Neupane R."/>
            <person name="Cipriano M."/>
            <person name="Mancuso J."/>
            <person name="Tu H."/>
            <person name="Salamov A."/>
            <person name="Lindquist E."/>
            <person name="Shapiro H."/>
            <person name="Lucas S."/>
            <person name="Grigoriev I.V."/>
            <person name="Cande W.Z."/>
            <person name="Fulton C."/>
            <person name="Rokhsar D.S."/>
            <person name="Dawson S.C."/>
        </authorList>
    </citation>
    <scope>NUCLEOTIDE SEQUENCE [LARGE SCALE GENOMIC DNA]</scope>
    <source>
        <strain evidence="5 6">NEG-M</strain>
    </source>
</reference>
<feature type="compositionally biased region" description="Low complexity" evidence="3">
    <location>
        <begin position="25"/>
        <end position="36"/>
    </location>
</feature>
<sequence length="712" mass="80704">MPFSFRKKRKADATSSTAEIEQIITIDTQQQTNNENAQPNSSPLLMMRGEPKKKTLSKSSSHSFISWLTPRKKTQSSQSISNNNNNTSLTSIEDNASTIQQTPKTPSTKSPRNSKLVTSQSTSYIMDHVERQKSSNFSSSMLPLTPLNNNNYDSQRSKIRVVKSEKTPRTCSSPTSDDEYHLGIKHSFTMSVISDEKSPRFILSTPDNNAQELVFGSAVENIISDYDSDGFCFSPLVDETSPFQETANKTASTSILSDDQAEKEVDEYEIFEEWAKRFDTTEPSSLSTTQLSTKKKSASSSFSKLFNAVSHLDPFIHIHHTTPSRGNKVKSLSPKSATTNDLFNDTETGGALIINDEPAPDRGRFSRSFKNLMMGKKSPVNGALSSLSPRHDKSPPPHTVVQHSRLLVILPDEIKSLIFEFAEFKDILSIRSVCKELNAITDDDRFWQRVCFELSLDFSQVTYKHLKSLFIENQLHVTLAGDEGVGKSLLIRRLSNNPASILESKGGRKQLYDSMYMQDEEPYYIYFKENNKFDKSHKKSSRREDVYFVCFSILDKKSLSRTKKWIKAIRAKDITKPIILVGLKVDLRDEEGSDQFKLIKTEQGEQFKNRFKLFSYREVSNKTRTGLEELMRDAINAKRIQTEKFYNYDKTLGTEAEMEDISEDVFNYSDEDDMDLDGFNSALPTNTATTSISKTATLSKRLSQMKINFVLD</sequence>
<dbReference type="InParanoid" id="D2V7I2"/>
<dbReference type="Gene3D" id="1.20.1280.50">
    <property type="match status" value="1"/>
</dbReference>
<evidence type="ECO:0000256" key="3">
    <source>
        <dbReference type="SAM" id="MobiDB-lite"/>
    </source>
</evidence>
<feature type="compositionally biased region" description="Low complexity" evidence="3">
    <location>
        <begin position="57"/>
        <end position="66"/>
    </location>
</feature>
<feature type="region of interest" description="Disordered" evidence="3">
    <location>
        <begin position="323"/>
        <end position="344"/>
    </location>
</feature>
<dbReference type="eggNOG" id="KOG0393">
    <property type="taxonomic scope" value="Eukaryota"/>
</dbReference>
<dbReference type="InterPro" id="IPR001810">
    <property type="entry name" value="F-box_dom"/>
</dbReference>
<proteinExistence type="predicted"/>
<name>D2V7I2_NAEGR</name>
<keyword evidence="1" id="KW-0547">Nucleotide-binding</keyword>
<evidence type="ECO:0000259" key="4">
    <source>
        <dbReference type="PROSITE" id="PS50181"/>
    </source>
</evidence>
<feature type="region of interest" description="Disordered" evidence="3">
    <location>
        <begin position="380"/>
        <end position="399"/>
    </location>
</feature>
<evidence type="ECO:0000313" key="5">
    <source>
        <dbReference type="EMBL" id="EFC47255.1"/>
    </source>
</evidence>
<feature type="compositionally biased region" description="Low complexity" evidence="3">
    <location>
        <begin position="75"/>
        <end position="92"/>
    </location>
</feature>
<dbReference type="SMART" id="SM00256">
    <property type="entry name" value="FBOX"/>
    <property type="match status" value="1"/>
</dbReference>